<evidence type="ECO:0000256" key="1">
    <source>
        <dbReference type="ARBA" id="ARBA00007626"/>
    </source>
</evidence>
<reference evidence="6" key="1">
    <citation type="journal article" date="2024" name="IScience">
        <title>Strigolactones Initiate the Formation of Haustorium-like Structures in Castilleja.</title>
        <authorList>
            <person name="Buerger M."/>
            <person name="Peterson D."/>
            <person name="Chory J."/>
        </authorList>
    </citation>
    <scope>NUCLEOTIDE SEQUENCE [LARGE SCALE GENOMIC DNA]</scope>
</reference>
<dbReference type="Gene3D" id="1.25.40.10">
    <property type="entry name" value="Tetratricopeptide repeat domain"/>
    <property type="match status" value="4"/>
</dbReference>
<organism evidence="5 6">
    <name type="scientific">Castilleja foliolosa</name>
    <dbReference type="NCBI Taxonomy" id="1961234"/>
    <lineage>
        <taxon>Eukaryota</taxon>
        <taxon>Viridiplantae</taxon>
        <taxon>Streptophyta</taxon>
        <taxon>Embryophyta</taxon>
        <taxon>Tracheophyta</taxon>
        <taxon>Spermatophyta</taxon>
        <taxon>Magnoliopsida</taxon>
        <taxon>eudicotyledons</taxon>
        <taxon>Gunneridae</taxon>
        <taxon>Pentapetalae</taxon>
        <taxon>asterids</taxon>
        <taxon>lamiids</taxon>
        <taxon>Lamiales</taxon>
        <taxon>Orobanchaceae</taxon>
        <taxon>Pedicularideae</taxon>
        <taxon>Castillejinae</taxon>
        <taxon>Castilleja</taxon>
    </lineage>
</organism>
<sequence length="525" mass="60273">MLFLLRLFLGNRSLAFDSMSVRWPRLLTSTYLSQLLCIQKNPLKALDIFNEAKTRYPSYRHNGPVYATMIRILGSSGRITEMKEIITHMKNDSCECRDSLFASVIRTYADAGLSDEAISLFNTLPEFNCTNFTKSFNTLLEIMVNESKLETCYNFFVHHCRGWEIKSRIDSLKLLMQALCNLNRSDLALHIFQEMGNLWCYPDRETYRILMRGLCKDRKFTEATHLLYLMIWSISKKGCGADISIYRMLLEALCDNGEVEEAVELLEKVLRKGLKAPKKYRKHLDLSQVYYKDEAGINYVKGLINEALIRGGVPSSDGYTTMAVDLYSEQRIFEGDKVLEEMLKRGFKPSIPLYEAKVAALFMLGEVDKAVGVVESEMIGNNCVPTVRLHNIVIKGLCDVKESDRAVRYFEKMSRRVGCVHDKETYTYLVEGLCWDGKYLEASKMMEKMLINSYWPEDAIYTQLIKGLCSIGKTYKAVMWLEEMISQARTPEKLVWCSLVSSVFCEGQTEMNELLSVNLLGLENR</sequence>
<dbReference type="Pfam" id="PF13041">
    <property type="entry name" value="PPR_2"/>
    <property type="match status" value="2"/>
</dbReference>
<dbReference type="Pfam" id="PF12854">
    <property type="entry name" value="PPR_1"/>
    <property type="match status" value="1"/>
</dbReference>
<keyword evidence="4" id="KW-0732">Signal</keyword>
<dbReference type="PROSITE" id="PS51375">
    <property type="entry name" value="PPR"/>
    <property type="match status" value="3"/>
</dbReference>
<keyword evidence="2" id="KW-0677">Repeat</keyword>
<dbReference type="Pfam" id="PF01535">
    <property type="entry name" value="PPR"/>
    <property type="match status" value="3"/>
</dbReference>
<comment type="similarity">
    <text evidence="1">Belongs to the PPR family. P subfamily.</text>
</comment>
<evidence type="ECO:0008006" key="7">
    <source>
        <dbReference type="Google" id="ProtNLM"/>
    </source>
</evidence>
<name>A0ABD3EFD3_9LAMI</name>
<proteinExistence type="inferred from homology"/>
<evidence type="ECO:0000313" key="6">
    <source>
        <dbReference type="Proteomes" id="UP001632038"/>
    </source>
</evidence>
<dbReference type="AlphaFoldDB" id="A0ABD3EFD3"/>
<keyword evidence="6" id="KW-1185">Reference proteome</keyword>
<gene>
    <name evidence="5" type="ORF">CASFOL_002712</name>
</gene>
<feature type="repeat" description="PPR" evidence="3">
    <location>
        <begin position="422"/>
        <end position="456"/>
    </location>
</feature>
<dbReference type="NCBIfam" id="TIGR00756">
    <property type="entry name" value="PPR"/>
    <property type="match status" value="6"/>
</dbReference>
<feature type="repeat" description="PPR" evidence="3">
    <location>
        <begin position="242"/>
        <end position="276"/>
    </location>
</feature>
<dbReference type="PANTHER" id="PTHR47939">
    <property type="entry name" value="MEMBRANE-ASSOCIATED SALT-INDUCIBLE PROTEIN-LIKE"/>
    <property type="match status" value="1"/>
</dbReference>
<evidence type="ECO:0000256" key="2">
    <source>
        <dbReference type="ARBA" id="ARBA00022737"/>
    </source>
</evidence>
<dbReference type="PANTHER" id="PTHR47939:SF13">
    <property type="entry name" value="OS03G0201400 PROTEIN"/>
    <property type="match status" value="1"/>
</dbReference>
<feature type="signal peptide" evidence="4">
    <location>
        <begin position="1"/>
        <end position="15"/>
    </location>
</feature>
<dbReference type="InterPro" id="IPR002885">
    <property type="entry name" value="PPR_rpt"/>
</dbReference>
<evidence type="ECO:0000256" key="4">
    <source>
        <dbReference type="SAM" id="SignalP"/>
    </source>
</evidence>
<accession>A0ABD3EFD3</accession>
<evidence type="ECO:0000313" key="5">
    <source>
        <dbReference type="EMBL" id="KAL3653031.1"/>
    </source>
</evidence>
<protein>
    <recommendedName>
        <fullName evidence="7">Pentatricopeptide repeat-containing protein</fullName>
    </recommendedName>
</protein>
<dbReference type="InterPro" id="IPR011990">
    <property type="entry name" value="TPR-like_helical_dom_sf"/>
</dbReference>
<comment type="caution">
    <text evidence="5">The sequence shown here is derived from an EMBL/GenBank/DDBJ whole genome shotgun (WGS) entry which is preliminary data.</text>
</comment>
<dbReference type="Proteomes" id="UP001632038">
    <property type="component" value="Unassembled WGS sequence"/>
</dbReference>
<dbReference type="EMBL" id="JAVIJP010000005">
    <property type="protein sequence ID" value="KAL3653031.1"/>
    <property type="molecule type" value="Genomic_DNA"/>
</dbReference>
<feature type="chain" id="PRO_5044763326" description="Pentatricopeptide repeat-containing protein" evidence="4">
    <location>
        <begin position="16"/>
        <end position="525"/>
    </location>
</feature>
<dbReference type="InterPro" id="IPR050667">
    <property type="entry name" value="PPR-containing_protein"/>
</dbReference>
<evidence type="ECO:0000256" key="3">
    <source>
        <dbReference type="PROSITE-ProRule" id="PRU00708"/>
    </source>
</evidence>
<feature type="repeat" description="PPR" evidence="3">
    <location>
        <begin position="457"/>
        <end position="491"/>
    </location>
</feature>